<accession>A0A8J7CGT6</accession>
<gene>
    <name evidence="1" type="ORF">ICN82_04615</name>
</gene>
<protein>
    <submittedName>
        <fullName evidence="1">Uncharacterized protein</fullName>
    </submittedName>
</protein>
<comment type="caution">
    <text evidence="1">The sequence shown here is derived from an EMBL/GenBank/DDBJ whole genome shotgun (WGS) entry which is preliminary data.</text>
</comment>
<proteinExistence type="predicted"/>
<name>A0A8J7CGT6_9RHOB</name>
<evidence type="ECO:0000313" key="1">
    <source>
        <dbReference type="EMBL" id="MBE3637485.1"/>
    </source>
</evidence>
<keyword evidence="2" id="KW-1185">Reference proteome</keyword>
<reference evidence="1" key="1">
    <citation type="submission" date="2020-09" db="EMBL/GenBank/DDBJ databases">
        <title>A novel bacterium of genus Mangrovicoccus, isolated from South China Sea.</title>
        <authorList>
            <person name="Huang H."/>
            <person name="Mo K."/>
            <person name="Hu Y."/>
        </authorList>
    </citation>
    <scope>NUCLEOTIDE SEQUENCE</scope>
    <source>
        <strain evidence="1">HB182678</strain>
    </source>
</reference>
<dbReference type="RefSeq" id="WP_193180143.1">
    <property type="nucleotide sequence ID" value="NZ_JACVXA010000009.1"/>
</dbReference>
<sequence>MTALSLSDRTFALRRARMVLRGGHAQADRDAAIGILWDHDPRASRNLYAQHLAMASDARLPARTRGASIDWLIAHTASTDRLGQARLSRLISGAMTVGEPA</sequence>
<evidence type="ECO:0000313" key="2">
    <source>
        <dbReference type="Proteomes" id="UP000609121"/>
    </source>
</evidence>
<dbReference type="Proteomes" id="UP000609121">
    <property type="component" value="Unassembled WGS sequence"/>
</dbReference>
<dbReference type="AlphaFoldDB" id="A0A8J7CGT6"/>
<organism evidence="1 2">
    <name type="scientific">Mangrovicoccus algicola</name>
    <dbReference type="NCBI Taxonomy" id="2771008"/>
    <lineage>
        <taxon>Bacteria</taxon>
        <taxon>Pseudomonadati</taxon>
        <taxon>Pseudomonadota</taxon>
        <taxon>Alphaproteobacteria</taxon>
        <taxon>Rhodobacterales</taxon>
        <taxon>Paracoccaceae</taxon>
        <taxon>Mangrovicoccus</taxon>
    </lineage>
</organism>
<dbReference type="EMBL" id="JACVXA010000009">
    <property type="protein sequence ID" value="MBE3637485.1"/>
    <property type="molecule type" value="Genomic_DNA"/>
</dbReference>